<protein>
    <submittedName>
        <fullName evidence="2">Uncharacterized protein</fullName>
    </submittedName>
</protein>
<feature type="signal peptide" evidence="1">
    <location>
        <begin position="1"/>
        <end position="19"/>
    </location>
</feature>
<organism evidence="2 3">
    <name type="scientific">Leeuwenhoekiella polynyae</name>
    <dbReference type="NCBI Taxonomy" id="1550906"/>
    <lineage>
        <taxon>Bacteria</taxon>
        <taxon>Pseudomonadati</taxon>
        <taxon>Bacteroidota</taxon>
        <taxon>Flavobacteriia</taxon>
        <taxon>Flavobacteriales</taxon>
        <taxon>Flavobacteriaceae</taxon>
        <taxon>Leeuwenhoekiella</taxon>
    </lineage>
</organism>
<name>A0A4Q0PHY6_9FLAO</name>
<keyword evidence="3" id="KW-1185">Reference proteome</keyword>
<sequence>MPKLLLYITLCLCSFVTYSQVGIGMTNPEADLHINGDMLIQKELIRSQIDEVTATDEEFKLLTRLTNSTPIGEVTYLDPDDLTVAPINIVNYRFFNINSDNLENVDLQYDTGKYVIAISNFQYIGDGIDKGPSNSIGAFVTRVFQENNTWHLEIRNRFLDLAATKSVEYRLTLIVYDKSYYKELPTIRVDLEGNNTGSTSAPENLN</sequence>
<evidence type="ECO:0000313" key="2">
    <source>
        <dbReference type="EMBL" id="RXG26662.1"/>
    </source>
</evidence>
<feature type="chain" id="PRO_5020830524" evidence="1">
    <location>
        <begin position="20"/>
        <end position="206"/>
    </location>
</feature>
<dbReference type="EMBL" id="QOVK01000001">
    <property type="protein sequence ID" value="RXG26662.1"/>
    <property type="molecule type" value="Genomic_DNA"/>
</dbReference>
<reference evidence="2 3" key="1">
    <citation type="submission" date="2018-07" db="EMBL/GenBank/DDBJ databases">
        <title>Leeuwenhoekiella genomics.</title>
        <authorList>
            <person name="Tahon G."/>
            <person name="Willems A."/>
        </authorList>
    </citation>
    <scope>NUCLEOTIDE SEQUENCE [LARGE SCALE GENOMIC DNA]</scope>
    <source>
        <strain evidence="2 3">LMG 29608</strain>
    </source>
</reference>
<gene>
    <name evidence="2" type="ORF">DSM02_662</name>
</gene>
<keyword evidence="1" id="KW-0732">Signal</keyword>
<proteinExistence type="predicted"/>
<dbReference type="RefSeq" id="WP_382403025.1">
    <property type="nucleotide sequence ID" value="NZ_JBHUOO010000045.1"/>
</dbReference>
<comment type="caution">
    <text evidence="2">The sequence shown here is derived from an EMBL/GenBank/DDBJ whole genome shotgun (WGS) entry which is preliminary data.</text>
</comment>
<evidence type="ECO:0000256" key="1">
    <source>
        <dbReference type="SAM" id="SignalP"/>
    </source>
</evidence>
<evidence type="ECO:0000313" key="3">
    <source>
        <dbReference type="Proteomes" id="UP000289859"/>
    </source>
</evidence>
<accession>A0A4Q0PHY6</accession>
<dbReference type="AlphaFoldDB" id="A0A4Q0PHY6"/>
<dbReference type="Proteomes" id="UP000289859">
    <property type="component" value="Unassembled WGS sequence"/>
</dbReference>